<dbReference type="Proteomes" id="UP000287171">
    <property type="component" value="Unassembled WGS sequence"/>
</dbReference>
<sequence>MNYLGGYLLFPSTQTYAGLVQAILQAMELTPVDIEVLLPREGYAVPIATSLPIEQALVELGHRGGGINVLDETRPETYWLEPAAGPYSLSNLWVEDEPWFKPVTGPYPVMNISIAEPALRNQSPYTSIDQLAERWLRLCEQGHAIYGYFSRFELRTERDFLDEHIFPHLQADDLSQLLEDSDENWLVYVGPELAKRWQQEHIRWPTSWSSPQPFLTHEQPSGAQFIRTSEGVFGEK</sequence>
<evidence type="ECO:0000313" key="2">
    <source>
        <dbReference type="Proteomes" id="UP000287171"/>
    </source>
</evidence>
<name>A0A402B9S0_9CHLR</name>
<keyword evidence="2" id="KW-1185">Reference proteome</keyword>
<dbReference type="RefSeq" id="WP_126628354.1">
    <property type="nucleotide sequence ID" value="NZ_BIFT01000001.1"/>
</dbReference>
<dbReference type="EMBL" id="BIFT01000001">
    <property type="protein sequence ID" value="GCE28095.1"/>
    <property type="molecule type" value="Genomic_DNA"/>
</dbReference>
<proteinExistence type="predicted"/>
<dbReference type="AlphaFoldDB" id="A0A402B9S0"/>
<comment type="caution">
    <text evidence="1">The sequence shown here is derived from an EMBL/GenBank/DDBJ whole genome shotgun (WGS) entry which is preliminary data.</text>
</comment>
<protein>
    <submittedName>
        <fullName evidence="1">Uncharacterized protein</fullName>
    </submittedName>
</protein>
<reference evidence="2" key="1">
    <citation type="submission" date="2018-12" db="EMBL/GenBank/DDBJ databases">
        <title>Tengunoibacter tsumagoiensis gen. nov., sp. nov., Dictyobacter kobayashii sp. nov., D. alpinus sp. nov., and D. joshuensis sp. nov. and description of Dictyobacteraceae fam. nov. within the order Ktedonobacterales isolated from Tengu-no-mugimeshi.</title>
        <authorList>
            <person name="Wang C.M."/>
            <person name="Zheng Y."/>
            <person name="Sakai Y."/>
            <person name="Toyoda A."/>
            <person name="Minakuchi Y."/>
            <person name="Abe K."/>
            <person name="Yokota A."/>
            <person name="Yabe S."/>
        </authorList>
    </citation>
    <scope>NUCLEOTIDE SEQUENCE [LARGE SCALE GENOMIC DNA]</scope>
    <source>
        <strain evidence="2">Uno16</strain>
    </source>
</reference>
<organism evidence="1 2">
    <name type="scientific">Dictyobacter alpinus</name>
    <dbReference type="NCBI Taxonomy" id="2014873"/>
    <lineage>
        <taxon>Bacteria</taxon>
        <taxon>Bacillati</taxon>
        <taxon>Chloroflexota</taxon>
        <taxon>Ktedonobacteria</taxon>
        <taxon>Ktedonobacterales</taxon>
        <taxon>Dictyobacteraceae</taxon>
        <taxon>Dictyobacter</taxon>
    </lineage>
</organism>
<evidence type="ECO:0000313" key="1">
    <source>
        <dbReference type="EMBL" id="GCE28095.1"/>
    </source>
</evidence>
<accession>A0A402B9S0</accession>
<gene>
    <name evidence="1" type="ORF">KDA_35790</name>
</gene>